<name>A0A1Y2I4J6_9FUNG</name>
<gene>
    <name evidence="3" type="ORF">BCR44DRAFT_1423986</name>
</gene>
<evidence type="ECO:0000256" key="1">
    <source>
        <dbReference type="SAM" id="MobiDB-lite"/>
    </source>
</evidence>
<evidence type="ECO:0000313" key="3">
    <source>
        <dbReference type="EMBL" id="ORZ40891.1"/>
    </source>
</evidence>
<organism evidence="3 4">
    <name type="scientific">Catenaria anguillulae PL171</name>
    <dbReference type="NCBI Taxonomy" id="765915"/>
    <lineage>
        <taxon>Eukaryota</taxon>
        <taxon>Fungi</taxon>
        <taxon>Fungi incertae sedis</taxon>
        <taxon>Blastocladiomycota</taxon>
        <taxon>Blastocladiomycetes</taxon>
        <taxon>Blastocladiales</taxon>
        <taxon>Catenariaceae</taxon>
        <taxon>Catenaria</taxon>
    </lineage>
</organism>
<dbReference type="Pfam" id="PF21762">
    <property type="entry name" value="DEDDh_C"/>
    <property type="match status" value="1"/>
</dbReference>
<feature type="compositionally biased region" description="Low complexity" evidence="1">
    <location>
        <begin position="468"/>
        <end position="479"/>
    </location>
</feature>
<dbReference type="InterPro" id="IPR012337">
    <property type="entry name" value="RNaseH-like_sf"/>
</dbReference>
<comment type="caution">
    <text evidence="3">The sequence shown here is derived from an EMBL/GenBank/DDBJ whole genome shotgun (WGS) entry which is preliminary data.</text>
</comment>
<dbReference type="OrthoDB" id="5953249at2759"/>
<dbReference type="InterPro" id="IPR048519">
    <property type="entry name" value="Gfd2/YDR514C-like_C"/>
</dbReference>
<dbReference type="SUPFAM" id="SSF53098">
    <property type="entry name" value="Ribonuclease H-like"/>
    <property type="match status" value="1"/>
</dbReference>
<dbReference type="EMBL" id="MCFL01000002">
    <property type="protein sequence ID" value="ORZ40891.1"/>
    <property type="molecule type" value="Genomic_DNA"/>
</dbReference>
<feature type="region of interest" description="Disordered" evidence="1">
    <location>
        <begin position="235"/>
        <end position="272"/>
    </location>
</feature>
<feature type="compositionally biased region" description="Polar residues" evidence="1">
    <location>
        <begin position="502"/>
        <end position="515"/>
    </location>
</feature>
<feature type="compositionally biased region" description="Low complexity" evidence="1">
    <location>
        <begin position="531"/>
        <end position="543"/>
    </location>
</feature>
<keyword evidence="4" id="KW-1185">Reference proteome</keyword>
<reference evidence="3 4" key="1">
    <citation type="submission" date="2016-07" db="EMBL/GenBank/DDBJ databases">
        <title>Pervasive Adenine N6-methylation of Active Genes in Fungi.</title>
        <authorList>
            <consortium name="DOE Joint Genome Institute"/>
            <person name="Mondo S.J."/>
            <person name="Dannebaum R.O."/>
            <person name="Kuo R.C."/>
            <person name="Labutti K."/>
            <person name="Haridas S."/>
            <person name="Kuo A."/>
            <person name="Salamov A."/>
            <person name="Ahrendt S.R."/>
            <person name="Lipzen A."/>
            <person name="Sullivan W."/>
            <person name="Andreopoulos W.B."/>
            <person name="Clum A."/>
            <person name="Lindquist E."/>
            <person name="Daum C."/>
            <person name="Ramamoorthy G.K."/>
            <person name="Gryganskyi A."/>
            <person name="Culley D."/>
            <person name="Magnuson J.K."/>
            <person name="James T.Y."/>
            <person name="O'Malley M.A."/>
            <person name="Stajich J.E."/>
            <person name="Spatafora J.W."/>
            <person name="Visel A."/>
            <person name="Grigoriev I.V."/>
        </authorList>
    </citation>
    <scope>NUCLEOTIDE SEQUENCE [LARGE SCALE GENOMIC DNA]</scope>
    <source>
        <strain evidence="3 4">PL171</strain>
    </source>
</reference>
<evidence type="ECO:0000259" key="2">
    <source>
        <dbReference type="Pfam" id="PF21762"/>
    </source>
</evidence>
<evidence type="ECO:0000313" key="4">
    <source>
        <dbReference type="Proteomes" id="UP000193411"/>
    </source>
</evidence>
<dbReference type="AlphaFoldDB" id="A0A1Y2I4J6"/>
<protein>
    <recommendedName>
        <fullName evidence="2">Gfd2/YDR514C-like C-terminal domain-containing protein</fullName>
    </recommendedName>
</protein>
<accession>A0A1Y2I4J6</accession>
<sequence length="604" mass="65531">MQMDPPQPLATASFPHPAAQLHNVYSVSAIKTALAPYPVLAADLDALFTAWLAGHRVPFIHGSMAANPALTITGLSRTSVSALLSNLIRHASQNSARRTQGHMPPPPRLPSHTEAFFFPDYPSLLAHLRAQTYANKKTVQLRKRQVTLDAAKMDFEAARTLIHPGHWPPDCPPQPLAQRCPQPSADPTAILDPYEFDHRKITEVGYTVADIVPWTALRNERIPLAPGDHWIALPNSTFHRPPPPPQHHSHYDPSPHMVTPPRSPPDDDHLDDHDPYLLHHDQQSHDWVLLVRPRHIIFAFLGTSATLPLTAAMSHLANIMHSADAVVGHALQSDAQFLRKGCPDVRVTLSARVFDTQVIFKALTNSLDMYDAARLHNAGNDAVFSLYALLRLVGVGETLPSTALQVVLAEDRRGGGEDAEEVAPLRHSLRGCRFRDLPAEHVPTVTTLHVDTFAAAANDVPLAEDDSPTPTATSFAAAPPSTPPVTEAELETQPPPYDESKSSVQFATKSSSTTTTDRESARQAALSRGAPANASSSSDDPSSNGIADLLSRFAAMLFPKYAPSPAQVVVLGDDEAPVELLVKELVRPLLGEEAEVATVKMVRG</sequence>
<proteinExistence type="predicted"/>
<feature type="domain" description="Gfd2/YDR514C-like C-terminal" evidence="2">
    <location>
        <begin position="325"/>
        <end position="391"/>
    </location>
</feature>
<dbReference type="Proteomes" id="UP000193411">
    <property type="component" value="Unassembled WGS sequence"/>
</dbReference>
<feature type="region of interest" description="Disordered" evidence="1">
    <location>
        <begin position="461"/>
        <end position="543"/>
    </location>
</feature>